<name>A0A8K0H1D2_9ROSA</name>
<dbReference type="GO" id="GO:0003729">
    <property type="term" value="F:mRNA binding"/>
    <property type="evidence" value="ECO:0007669"/>
    <property type="project" value="TreeGrafter"/>
</dbReference>
<evidence type="ECO:0000313" key="15">
    <source>
        <dbReference type="Proteomes" id="UP000796880"/>
    </source>
</evidence>
<dbReference type="Pfam" id="PF12701">
    <property type="entry name" value="LSM14"/>
    <property type="match status" value="1"/>
</dbReference>
<dbReference type="SMART" id="SM01271">
    <property type="entry name" value="LSM14"/>
    <property type="match status" value="1"/>
</dbReference>
<keyword evidence="3" id="KW-0963">Cytoplasm</keyword>
<evidence type="ECO:0000256" key="4">
    <source>
        <dbReference type="ARBA" id="ARBA00022491"/>
    </source>
</evidence>
<dbReference type="GO" id="GO:0034063">
    <property type="term" value="P:stress granule assembly"/>
    <property type="evidence" value="ECO:0007669"/>
    <property type="project" value="TreeGrafter"/>
</dbReference>
<evidence type="ECO:0000256" key="8">
    <source>
        <dbReference type="PROSITE-ProRule" id="PRU00869"/>
    </source>
</evidence>
<feature type="domain" description="FFD box profile" evidence="11">
    <location>
        <begin position="518"/>
        <end position="533"/>
    </location>
</feature>
<dbReference type="Gene3D" id="2.30.30.100">
    <property type="match status" value="1"/>
</dbReference>
<keyword evidence="4" id="KW-0678">Repressor</keyword>
<feature type="short sequence motif" description="TFG box" evidence="8">
    <location>
        <begin position="540"/>
        <end position="560"/>
    </location>
</feature>
<dbReference type="InterPro" id="IPR025609">
    <property type="entry name" value="Lsm14-like_N"/>
</dbReference>
<dbReference type="FunFam" id="2.30.30.100:FF:000033">
    <property type="entry name" value="Trailer hitch, isoform C"/>
    <property type="match status" value="1"/>
</dbReference>
<dbReference type="InterPro" id="IPR025768">
    <property type="entry name" value="TFG_box"/>
</dbReference>
<accession>A0A8K0H1D2</accession>
<dbReference type="SMART" id="SM01199">
    <property type="entry name" value="FDF"/>
    <property type="match status" value="1"/>
</dbReference>
<dbReference type="OrthoDB" id="21539at2759"/>
<dbReference type="EMBL" id="VOIH02000006">
    <property type="protein sequence ID" value="KAF3443921.1"/>
    <property type="molecule type" value="Genomic_DNA"/>
</dbReference>
<feature type="compositionally biased region" description="Low complexity" evidence="9">
    <location>
        <begin position="1"/>
        <end position="11"/>
    </location>
</feature>
<dbReference type="CDD" id="cd01736">
    <property type="entry name" value="LSm14_N"/>
    <property type="match status" value="1"/>
</dbReference>
<proteinExistence type="inferred from homology"/>
<evidence type="ECO:0000259" key="11">
    <source>
        <dbReference type="PROSITE" id="PS51513"/>
    </source>
</evidence>
<feature type="compositionally biased region" description="Gly residues" evidence="9">
    <location>
        <begin position="565"/>
        <end position="585"/>
    </location>
</feature>
<organism evidence="14 15">
    <name type="scientific">Rhamnella rubrinervis</name>
    <dbReference type="NCBI Taxonomy" id="2594499"/>
    <lineage>
        <taxon>Eukaryota</taxon>
        <taxon>Viridiplantae</taxon>
        <taxon>Streptophyta</taxon>
        <taxon>Embryophyta</taxon>
        <taxon>Tracheophyta</taxon>
        <taxon>Spermatophyta</taxon>
        <taxon>Magnoliopsida</taxon>
        <taxon>eudicotyledons</taxon>
        <taxon>Gunneridae</taxon>
        <taxon>Pentapetalae</taxon>
        <taxon>rosids</taxon>
        <taxon>fabids</taxon>
        <taxon>Rosales</taxon>
        <taxon>Rhamnaceae</taxon>
        <taxon>rhamnoid group</taxon>
        <taxon>Rhamneae</taxon>
        <taxon>Rhamnella</taxon>
    </lineage>
</organism>
<evidence type="ECO:0000256" key="2">
    <source>
        <dbReference type="ARBA" id="ARBA00010415"/>
    </source>
</evidence>
<feature type="compositionally biased region" description="Polar residues" evidence="9">
    <location>
        <begin position="125"/>
        <end position="136"/>
    </location>
</feature>
<evidence type="ECO:0000256" key="7">
    <source>
        <dbReference type="PROSITE-ProRule" id="PRU00846"/>
    </source>
</evidence>
<feature type="compositionally biased region" description="Acidic residues" evidence="9">
    <location>
        <begin position="499"/>
        <end position="509"/>
    </location>
</feature>
<protein>
    <recommendedName>
        <fullName evidence="16">Protein decapping 5</fullName>
    </recommendedName>
</protein>
<dbReference type="PROSITE" id="PS51512">
    <property type="entry name" value="DFDF"/>
    <property type="match status" value="1"/>
</dbReference>
<gene>
    <name evidence="14" type="ORF">FNV43_RR13611</name>
</gene>
<keyword evidence="5" id="KW-0507">mRNA processing</keyword>
<comment type="similarity">
    <text evidence="2">Belongs to the LSM14 family.</text>
</comment>
<feature type="region of interest" description="Disordered" evidence="9">
    <location>
        <begin position="556"/>
        <end position="602"/>
    </location>
</feature>
<dbReference type="Proteomes" id="UP000796880">
    <property type="component" value="Unassembled WGS sequence"/>
</dbReference>
<evidence type="ECO:0000313" key="14">
    <source>
        <dbReference type="EMBL" id="KAF3443921.1"/>
    </source>
</evidence>
<reference evidence="14" key="1">
    <citation type="submission" date="2020-03" db="EMBL/GenBank/DDBJ databases">
        <title>A high-quality chromosome-level genome assembly of a woody plant with both climbing and erect habits, Rhamnella rubrinervis.</title>
        <authorList>
            <person name="Lu Z."/>
            <person name="Yang Y."/>
            <person name="Zhu X."/>
            <person name="Sun Y."/>
        </authorList>
    </citation>
    <scope>NUCLEOTIDE SEQUENCE</scope>
    <source>
        <strain evidence="14">BYM</strain>
        <tissue evidence="14">Leaf</tissue>
    </source>
</reference>
<evidence type="ECO:0000256" key="9">
    <source>
        <dbReference type="SAM" id="MobiDB-lite"/>
    </source>
</evidence>
<keyword evidence="15" id="KW-1185">Reference proteome</keyword>
<dbReference type="AlphaFoldDB" id="A0A8K0H1D2"/>
<feature type="region of interest" description="Disordered" evidence="9">
    <location>
        <begin position="125"/>
        <end position="151"/>
    </location>
</feature>
<dbReference type="Pfam" id="PF09532">
    <property type="entry name" value="FDF"/>
    <property type="match status" value="1"/>
</dbReference>
<dbReference type="InterPro" id="IPR025761">
    <property type="entry name" value="FFD_box"/>
</dbReference>
<dbReference type="PANTHER" id="PTHR13586">
    <property type="entry name" value="SCD6 PROTEIN-RELATED"/>
    <property type="match status" value="1"/>
</dbReference>
<feature type="domain" description="Sm" evidence="13">
    <location>
        <begin position="18"/>
        <end position="101"/>
    </location>
</feature>
<dbReference type="InterPro" id="IPR025762">
    <property type="entry name" value="DFDF"/>
</dbReference>
<evidence type="ECO:0000256" key="1">
    <source>
        <dbReference type="ARBA" id="ARBA00004201"/>
    </source>
</evidence>
<feature type="region of interest" description="Disordered" evidence="9">
    <location>
        <begin position="1"/>
        <end position="24"/>
    </location>
</feature>
<comment type="function">
    <text evidence="6">As a component of the decapping complex, involved in the degradation of mRNAs. Promotes P-body formation. Translational repressor.</text>
</comment>
<feature type="domain" description="DFDF" evidence="10">
    <location>
        <begin position="461"/>
        <end position="497"/>
    </location>
</feature>
<comment type="subcellular location">
    <subcellularLocation>
        <location evidence="1">Cytoplasm</location>
        <location evidence="1">P-body</location>
    </subcellularLocation>
</comment>
<dbReference type="PROSITE" id="PS52002">
    <property type="entry name" value="SM"/>
    <property type="match status" value="1"/>
</dbReference>
<comment type="caution">
    <text evidence="14">The sequence shown here is derived from an EMBL/GenBank/DDBJ whole genome shotgun (WGS) entry which is preliminary data.</text>
</comment>
<feature type="region of interest" description="Disordered" evidence="9">
    <location>
        <begin position="410"/>
        <end position="438"/>
    </location>
</feature>
<feature type="region of interest" description="Disordered" evidence="9">
    <location>
        <begin position="496"/>
        <end position="515"/>
    </location>
</feature>
<evidence type="ECO:0000259" key="12">
    <source>
        <dbReference type="PROSITE" id="PS51536"/>
    </source>
</evidence>
<dbReference type="GO" id="GO:0000932">
    <property type="term" value="C:P-body"/>
    <property type="evidence" value="ECO:0007669"/>
    <property type="project" value="UniProtKB-SubCell"/>
</dbReference>
<dbReference type="PROSITE" id="PS51513">
    <property type="entry name" value="FFD"/>
    <property type="match status" value="1"/>
</dbReference>
<dbReference type="InterPro" id="IPR010920">
    <property type="entry name" value="LSM_dom_sf"/>
</dbReference>
<dbReference type="SUPFAM" id="SSF50182">
    <property type="entry name" value="Sm-like ribonucleoproteins"/>
    <property type="match status" value="1"/>
</dbReference>
<evidence type="ECO:0000259" key="10">
    <source>
        <dbReference type="PROSITE" id="PS51512"/>
    </source>
</evidence>
<evidence type="ECO:0000256" key="3">
    <source>
        <dbReference type="ARBA" id="ARBA00022490"/>
    </source>
</evidence>
<dbReference type="GO" id="GO:0006397">
    <property type="term" value="P:mRNA processing"/>
    <property type="evidence" value="ECO:0007669"/>
    <property type="project" value="UniProtKB-KW"/>
</dbReference>
<dbReference type="PROSITE" id="PS51536">
    <property type="entry name" value="TFG"/>
    <property type="match status" value="1"/>
</dbReference>
<feature type="domain" description="TFG box profile" evidence="12">
    <location>
        <begin position="540"/>
        <end position="560"/>
    </location>
</feature>
<feature type="short sequence motif" description="FFD box" evidence="7">
    <location>
        <begin position="518"/>
        <end position="533"/>
    </location>
</feature>
<dbReference type="InterPro" id="IPR019050">
    <property type="entry name" value="FDF_dom"/>
</dbReference>
<evidence type="ECO:0000256" key="5">
    <source>
        <dbReference type="ARBA" id="ARBA00022664"/>
    </source>
</evidence>
<dbReference type="InterPro" id="IPR047575">
    <property type="entry name" value="Sm"/>
</dbReference>
<sequence>MAAATTAATAAGEAPRSSSTGSADSYIGSLISLTSKSEIRYEGVLFNINTEESSIGLRNVRSFGTEGRKKDGLQVPPSDKVYEYILFRGSDIKDLQVKSSPTPTTTAPVHNDPAIIQTHYPQAANASTSLPSSGTGSAIPDLSANNPQMGLPRPPFQGNLPLYQPVGGLGSWGSAPPPPVTNGGGVAIPMYWQGFYGPSSGFPPQQQTLLRPPPGLSMPPSMQQPLQYPAINAPLPSGASNMPALKSSESSSVLLPPLSSGSSNLQSSFLPAQSPPLTVGTLNFQSPLLSAQPSAIVPDSAANLIPNKASAEALPTAVSTGAPSVSPLTSLDKTSTLSSVSDKPLTVPSPIMPLKTSESTSIAGTASLSLNEVAVPSLITPNQLLQPGPTIVSSTKPLRTSQRDVEVVQVSSSESRTLQAAPESQEPILPLPSPSDHQLHGARGFTRHYNGGRGERGRGNRVSRPLTRFTEDFDFTTMNEKFNKDEVWGDLGKSIAQEDGNESQDEDDIGSSRVETKPVYVKDDFFDSLSCDALDRGSQNGRTRFSEQLKKDTETFGYVPRHWGGRGGGRGPTRGGRSSGYYGRGHGGRGRGYNSYPSHPTQ</sequence>
<dbReference type="GO" id="GO:0033962">
    <property type="term" value="P:P-body assembly"/>
    <property type="evidence" value="ECO:0007669"/>
    <property type="project" value="TreeGrafter"/>
</dbReference>
<dbReference type="PANTHER" id="PTHR13586:SF16">
    <property type="entry name" value="PROTEIN DECAPPING 5-LIKE"/>
    <property type="match status" value="1"/>
</dbReference>
<evidence type="ECO:0000259" key="13">
    <source>
        <dbReference type="PROSITE" id="PS52002"/>
    </source>
</evidence>
<evidence type="ECO:0008006" key="16">
    <source>
        <dbReference type="Google" id="ProtNLM"/>
    </source>
</evidence>
<evidence type="ECO:0000256" key="6">
    <source>
        <dbReference type="ARBA" id="ARBA00059323"/>
    </source>
</evidence>